<comment type="caution">
    <text evidence="2">The sequence shown here is derived from an EMBL/GenBank/DDBJ whole genome shotgun (WGS) entry which is preliminary data.</text>
</comment>
<accession>A0AAV8PEZ4</accession>
<organism evidence="2 3">
    <name type="scientific">Ensete ventricosum</name>
    <name type="common">Abyssinian banana</name>
    <name type="synonym">Musa ensete</name>
    <dbReference type="NCBI Taxonomy" id="4639"/>
    <lineage>
        <taxon>Eukaryota</taxon>
        <taxon>Viridiplantae</taxon>
        <taxon>Streptophyta</taxon>
        <taxon>Embryophyta</taxon>
        <taxon>Tracheophyta</taxon>
        <taxon>Spermatophyta</taxon>
        <taxon>Magnoliopsida</taxon>
        <taxon>Liliopsida</taxon>
        <taxon>Zingiberales</taxon>
        <taxon>Musaceae</taxon>
        <taxon>Ensete</taxon>
    </lineage>
</organism>
<evidence type="ECO:0000256" key="1">
    <source>
        <dbReference type="SAM" id="MobiDB-lite"/>
    </source>
</evidence>
<gene>
    <name evidence="2" type="ORF">OPV22_023188</name>
</gene>
<dbReference type="Proteomes" id="UP001222027">
    <property type="component" value="Unassembled WGS sequence"/>
</dbReference>
<name>A0AAV8PEZ4_ENSVE</name>
<evidence type="ECO:0000313" key="3">
    <source>
        <dbReference type="Proteomes" id="UP001222027"/>
    </source>
</evidence>
<protein>
    <submittedName>
        <fullName evidence="2">Uncharacterized protein</fullName>
    </submittedName>
</protein>
<proteinExistence type="predicted"/>
<feature type="region of interest" description="Disordered" evidence="1">
    <location>
        <begin position="85"/>
        <end position="105"/>
    </location>
</feature>
<keyword evidence="3" id="KW-1185">Reference proteome</keyword>
<dbReference type="AlphaFoldDB" id="A0AAV8PEZ4"/>
<reference evidence="2 3" key="1">
    <citation type="submission" date="2022-12" db="EMBL/GenBank/DDBJ databases">
        <title>Chromosome-scale assembly of the Ensete ventricosum genome.</title>
        <authorList>
            <person name="Dussert Y."/>
            <person name="Stocks J."/>
            <person name="Wendawek A."/>
            <person name="Woldeyes F."/>
            <person name="Nichols R.A."/>
            <person name="Borrell J.S."/>
        </authorList>
    </citation>
    <scope>NUCLEOTIDE SEQUENCE [LARGE SCALE GENOMIC DNA]</scope>
    <source>
        <strain evidence="3">cv. Maze</strain>
        <tissue evidence="2">Seeds</tissue>
    </source>
</reference>
<sequence length="136" mass="15084">MSAAKPALVVGVGEGCVPATRRALRRVGAIARGTIGSVPSQPQHGSRWYVLQRIASRHVFGKKGERKAKKEGNFFEWAASLLRTEGKPTDEEAEKPVSASSSDASRWLPRRVVNPHLDRFGLLPLPRLHPCRWNRL</sequence>
<evidence type="ECO:0000313" key="2">
    <source>
        <dbReference type="EMBL" id="KAJ8479461.1"/>
    </source>
</evidence>
<dbReference type="EMBL" id="JAQQAF010000006">
    <property type="protein sequence ID" value="KAJ8479461.1"/>
    <property type="molecule type" value="Genomic_DNA"/>
</dbReference>